<feature type="compositionally biased region" description="Basic and acidic residues" evidence="1">
    <location>
        <begin position="153"/>
        <end position="173"/>
    </location>
</feature>
<gene>
    <name evidence="2" type="ORF">LCOR_08136.1</name>
</gene>
<reference evidence="2" key="1">
    <citation type="submission" date="2013-08" db="EMBL/GenBank/DDBJ databases">
        <title>Gene expansion shapes genome architecture in the human pathogen Lichtheimia corymbifera: an evolutionary genomics analysis in the ancient terrestrial Mucorales (Mucoromycotina).</title>
        <authorList>
            <person name="Schwartze V.U."/>
            <person name="Winter S."/>
            <person name="Shelest E."/>
            <person name="Marcet-Houben M."/>
            <person name="Horn F."/>
            <person name="Wehner S."/>
            <person name="Hoffmann K."/>
            <person name="Riege K."/>
            <person name="Sammeth M."/>
            <person name="Nowrousian M."/>
            <person name="Valiante V."/>
            <person name="Linde J."/>
            <person name="Jacobsen I.D."/>
            <person name="Marz M."/>
            <person name="Brakhage A.A."/>
            <person name="Gabaldon T."/>
            <person name="Bocker S."/>
            <person name="Voigt K."/>
        </authorList>
    </citation>
    <scope>NUCLEOTIDE SEQUENCE [LARGE SCALE GENOMIC DNA]</scope>
    <source>
        <strain evidence="2">FSU 9682</strain>
    </source>
</reference>
<proteinExistence type="predicted"/>
<dbReference type="OrthoDB" id="2286700at2759"/>
<feature type="region of interest" description="Disordered" evidence="1">
    <location>
        <begin position="246"/>
        <end position="266"/>
    </location>
</feature>
<sequence>MTATGGHRPLFIRDITSAWQLTKNQDDTSRSSRQQGKPERVRINGVIVLDKYDNKTGERRIWVDDSTDTICVVLNPRLCRRPDAKQLRMSVSVTLFGTVDRLSLEKLLVVRCGGFHIEHDLNMEIYHWIRALAVNGGEEEEDATTLMPPITIDNDRTTALEPPLRDKDTEHHKQPPSFNRLFQGQHQSLLSQPSPTRGPTTHLLQSQLSITDDDLFNDFGDSDQWNWSPDHAVASSTPITRVQNTARTTDKGSPLRTQIYPADVGKQNEDYDSFGFDSSFDAADLDALEKDAIQTRNSKRPFDAID</sequence>
<comment type="caution">
    <text evidence="2">The sequence shown here is derived from an EMBL/GenBank/DDBJ whole genome shotgun (WGS) entry which is preliminary data.</text>
</comment>
<dbReference type="VEuPathDB" id="FungiDB:LCOR_08136.1"/>
<dbReference type="Proteomes" id="UP000027586">
    <property type="component" value="Unassembled WGS sequence"/>
</dbReference>
<dbReference type="EMBL" id="CBTN010000044">
    <property type="protein sequence ID" value="CDH57160.1"/>
    <property type="molecule type" value="Genomic_DNA"/>
</dbReference>
<evidence type="ECO:0000256" key="1">
    <source>
        <dbReference type="SAM" id="MobiDB-lite"/>
    </source>
</evidence>
<name>A0A068S599_9FUNG</name>
<evidence type="ECO:0000313" key="3">
    <source>
        <dbReference type="Proteomes" id="UP000027586"/>
    </source>
</evidence>
<feature type="region of interest" description="Disordered" evidence="1">
    <location>
        <begin position="149"/>
        <end position="179"/>
    </location>
</feature>
<evidence type="ECO:0000313" key="2">
    <source>
        <dbReference type="EMBL" id="CDH57160.1"/>
    </source>
</evidence>
<dbReference type="Gene3D" id="2.40.50.140">
    <property type="entry name" value="Nucleic acid-binding proteins"/>
    <property type="match status" value="1"/>
</dbReference>
<dbReference type="InterPro" id="IPR012340">
    <property type="entry name" value="NA-bd_OB-fold"/>
</dbReference>
<dbReference type="AlphaFoldDB" id="A0A068S599"/>
<keyword evidence="3" id="KW-1185">Reference proteome</keyword>
<organism evidence="2 3">
    <name type="scientific">Lichtheimia corymbifera JMRC:FSU:9682</name>
    <dbReference type="NCBI Taxonomy" id="1263082"/>
    <lineage>
        <taxon>Eukaryota</taxon>
        <taxon>Fungi</taxon>
        <taxon>Fungi incertae sedis</taxon>
        <taxon>Mucoromycota</taxon>
        <taxon>Mucoromycotina</taxon>
        <taxon>Mucoromycetes</taxon>
        <taxon>Mucorales</taxon>
        <taxon>Lichtheimiaceae</taxon>
        <taxon>Lichtheimia</taxon>
    </lineage>
</organism>
<accession>A0A068S599</accession>
<protein>
    <submittedName>
        <fullName evidence="2">Uncharacterized protein</fullName>
    </submittedName>
</protein>